<dbReference type="PANTHER" id="PTHR36973:SF4">
    <property type="entry name" value="NODULATION PROTEIN"/>
    <property type="match status" value="1"/>
</dbReference>
<dbReference type="Proteomes" id="UP001523528">
    <property type="component" value="Unassembled WGS sequence"/>
</dbReference>
<keyword evidence="2" id="KW-0808">Transferase</keyword>
<feature type="domain" description="Methyltransferase FkbM" evidence="1">
    <location>
        <begin position="52"/>
        <end position="186"/>
    </location>
</feature>
<proteinExistence type="predicted"/>
<dbReference type="RefSeq" id="WP_165991938.1">
    <property type="nucleotide sequence ID" value="NZ_JAMYZY010000064.1"/>
</dbReference>
<dbReference type="Pfam" id="PF05050">
    <property type="entry name" value="Methyltransf_21"/>
    <property type="match status" value="1"/>
</dbReference>
<dbReference type="InterPro" id="IPR006342">
    <property type="entry name" value="FkbM_mtfrase"/>
</dbReference>
<dbReference type="PANTHER" id="PTHR36973">
    <property type="entry name" value="SLL1456 PROTEIN-RELATED"/>
    <property type="match status" value="1"/>
</dbReference>
<dbReference type="NCBIfam" id="TIGR01444">
    <property type="entry name" value="fkbM_fam"/>
    <property type="match status" value="1"/>
</dbReference>
<accession>A0ABT1F852</accession>
<keyword evidence="3" id="KW-1185">Reference proteome</keyword>
<dbReference type="InterPro" id="IPR053188">
    <property type="entry name" value="FkbM_Methyltransferase"/>
</dbReference>
<sequence>MFQVFKGVKNRLKLDVMHKSLKVYLLNLRGINFEPEVPFLKYIIRKKDVCFHIGASDGRHTLIMSRLASEGTIYAFEPSQGTFYLLENMIFLHGMKNVKAYNIALSDQKEELKLLTPIKINKRVGRSFACISSNQGQYTREDVKFIDVNEQVTQANTIDGFCAERGIESIDFIRCDVEGAEEKVLRA</sequence>
<dbReference type="SUPFAM" id="SSF53335">
    <property type="entry name" value="S-adenosyl-L-methionine-dependent methyltransferases"/>
    <property type="match status" value="1"/>
</dbReference>
<organism evidence="2 3">
    <name type="scientific">Acetobacter lambici</name>
    <dbReference type="NCBI Taxonomy" id="1332824"/>
    <lineage>
        <taxon>Bacteria</taxon>
        <taxon>Pseudomonadati</taxon>
        <taxon>Pseudomonadota</taxon>
        <taxon>Alphaproteobacteria</taxon>
        <taxon>Acetobacterales</taxon>
        <taxon>Acetobacteraceae</taxon>
        <taxon>Acetobacter</taxon>
    </lineage>
</organism>
<dbReference type="GO" id="GO:0008168">
    <property type="term" value="F:methyltransferase activity"/>
    <property type="evidence" value="ECO:0007669"/>
    <property type="project" value="UniProtKB-KW"/>
</dbReference>
<dbReference type="Gene3D" id="3.40.50.150">
    <property type="entry name" value="Vaccinia Virus protein VP39"/>
    <property type="match status" value="1"/>
</dbReference>
<evidence type="ECO:0000313" key="2">
    <source>
        <dbReference type="EMBL" id="MCP1259979.1"/>
    </source>
</evidence>
<evidence type="ECO:0000313" key="3">
    <source>
        <dbReference type="Proteomes" id="UP001523528"/>
    </source>
</evidence>
<reference evidence="2 3" key="1">
    <citation type="submission" date="2022-06" db="EMBL/GenBank/DDBJ databases">
        <title>Acetobacer genomes from food samples.</title>
        <authorList>
            <person name="Sombolestani A."/>
        </authorList>
    </citation>
    <scope>NUCLEOTIDE SEQUENCE [LARGE SCALE GENOMIC DNA]</scope>
    <source>
        <strain evidence="2 3">R-83285</strain>
    </source>
</reference>
<keyword evidence="2" id="KW-0489">Methyltransferase</keyword>
<dbReference type="EMBL" id="JAMYZZ010000070">
    <property type="protein sequence ID" value="MCP1259979.1"/>
    <property type="molecule type" value="Genomic_DNA"/>
</dbReference>
<dbReference type="InterPro" id="IPR029063">
    <property type="entry name" value="SAM-dependent_MTases_sf"/>
</dbReference>
<protein>
    <submittedName>
        <fullName evidence="2">FkbM family methyltransferase</fullName>
    </submittedName>
</protein>
<name>A0ABT1F852_9PROT</name>
<comment type="caution">
    <text evidence="2">The sequence shown here is derived from an EMBL/GenBank/DDBJ whole genome shotgun (WGS) entry which is preliminary data.</text>
</comment>
<evidence type="ECO:0000259" key="1">
    <source>
        <dbReference type="Pfam" id="PF05050"/>
    </source>
</evidence>
<gene>
    <name evidence="2" type="ORF">NKW50_15510</name>
</gene>
<dbReference type="GO" id="GO:0032259">
    <property type="term" value="P:methylation"/>
    <property type="evidence" value="ECO:0007669"/>
    <property type="project" value="UniProtKB-KW"/>
</dbReference>